<reference evidence="2" key="1">
    <citation type="submission" date="2019-05" db="EMBL/GenBank/DDBJ databases">
        <title>Candidatus Nanohalobium constans, a novel model system to study the DPANN nano-sized archaea: genomic and physiological characterization of a nanoarchaeon co-cultured with its chitinotrophic host.</title>
        <authorList>
            <person name="La Cono V."/>
            <person name="Arcadi E."/>
            <person name="Crisafi F."/>
            <person name="Denaro R."/>
            <person name="La Spada G."/>
            <person name="Messina E."/>
            <person name="Smedile F."/>
            <person name="Toshchakov S.V."/>
            <person name="Shevchenko M.A."/>
            <person name="Golyshin P.N."/>
            <person name="Golyshina O.V."/>
            <person name="Ferrer M."/>
            <person name="Rohde M."/>
            <person name="Mushegian A."/>
            <person name="Sorokin D.Y."/>
            <person name="Giuliano L."/>
            <person name="Yakimov M.M."/>
        </authorList>
    </citation>
    <scope>NUCLEOTIDE SEQUENCE [LARGE SCALE GENOMIC DNA]</scope>
    <source>
        <strain evidence="2">LC1Nh</strain>
    </source>
</reference>
<gene>
    <name evidence="1" type="ORF">LC1Nh_0606</name>
</gene>
<proteinExistence type="predicted"/>
<dbReference type="RefSeq" id="WP_153550240.1">
    <property type="nucleotide sequence ID" value="NZ_CP040089.1"/>
</dbReference>
<keyword evidence="2" id="KW-1185">Reference proteome</keyword>
<dbReference type="AlphaFoldDB" id="A0A5Q0UH13"/>
<dbReference type="GeneID" id="42364991"/>
<sequence>MEKRTIVLVVAAFFLSTVLGFASHTLLQNGDSEYTESFSLRADTEDEVVNTTFDGDNYLELRHEEAPKARFYFKTQQEENAEQIEDLKHDGTLQTTTKIRSFGNKTYFLYLRYMDNPNQSEDGYMELYRIEET</sequence>
<organism evidence="1 2">
    <name type="scientific">Candidatus Nanohalobium constans</name>
    <dbReference type="NCBI Taxonomy" id="2565781"/>
    <lineage>
        <taxon>Archaea</taxon>
        <taxon>Candidatus Nanohalarchaeota</taxon>
        <taxon>Candidatus Nanohalobia</taxon>
        <taxon>Candidatus Nanohalobiales</taxon>
        <taxon>Candidatus Nanohalobiaceae</taxon>
        <taxon>Candidatus Nanohalobium</taxon>
    </lineage>
</organism>
<evidence type="ECO:0000313" key="2">
    <source>
        <dbReference type="Proteomes" id="UP000377803"/>
    </source>
</evidence>
<name>A0A5Q0UH13_9ARCH</name>
<dbReference type="Proteomes" id="UP000377803">
    <property type="component" value="Chromosome"/>
</dbReference>
<dbReference type="EMBL" id="CP040089">
    <property type="protein sequence ID" value="QGA80500.1"/>
    <property type="molecule type" value="Genomic_DNA"/>
</dbReference>
<dbReference type="KEGG" id="ncon:LC1Nh_0606"/>
<evidence type="ECO:0000313" key="1">
    <source>
        <dbReference type="EMBL" id="QGA80500.1"/>
    </source>
</evidence>
<protein>
    <submittedName>
        <fullName evidence="1">Uncharacterized protein</fullName>
    </submittedName>
</protein>
<accession>A0A5Q0UH13</accession>